<evidence type="ECO:0000313" key="18">
    <source>
        <dbReference type="Proteomes" id="UP000247838"/>
    </source>
</evidence>
<reference evidence="15 17" key="1">
    <citation type="journal article" date="2014" name="Appl. Environ. Microbiol.">
        <title>Gut symbionts from distinct hosts exhibit genotoxic activity via divergent colibactin biosynthetic pathways.</title>
        <authorList>
            <person name="Engel P."/>
            <person name="Vizcaino M.I."/>
            <person name="Crawford J.M."/>
        </authorList>
    </citation>
    <scope>NUCLEOTIDE SEQUENCE [LARGE SCALE GENOMIC DNA]</scope>
    <source>
        <strain evidence="15 17">PEB0191</strain>
    </source>
</reference>
<evidence type="ECO:0000256" key="13">
    <source>
        <dbReference type="ARBA" id="ARBA00078531"/>
    </source>
</evidence>
<dbReference type="SUPFAM" id="SSF69572">
    <property type="entry name" value="Activating enzymes of the ubiquitin-like proteins"/>
    <property type="match status" value="1"/>
</dbReference>
<dbReference type="EC" id="2.7.7.80" evidence="9"/>
<dbReference type="GO" id="GO:0004792">
    <property type="term" value="F:thiosulfate-cyanide sulfurtransferase activity"/>
    <property type="evidence" value="ECO:0007669"/>
    <property type="project" value="TreeGrafter"/>
</dbReference>
<comment type="catalytic activity">
    <reaction evidence="6">
        <text>[molybdopterin-synthase sulfur-carrier protein]-C-terminal Gly-Gly + ATP + H(+) = [molybdopterin-synthase sulfur-carrier protein]-C-terminal Gly-Gly-AMP + diphosphate</text>
        <dbReference type="Rhea" id="RHEA:43616"/>
        <dbReference type="Rhea" id="RHEA-COMP:12159"/>
        <dbReference type="Rhea" id="RHEA-COMP:12202"/>
        <dbReference type="ChEBI" id="CHEBI:15378"/>
        <dbReference type="ChEBI" id="CHEBI:30616"/>
        <dbReference type="ChEBI" id="CHEBI:33019"/>
        <dbReference type="ChEBI" id="CHEBI:90618"/>
        <dbReference type="ChEBI" id="CHEBI:90778"/>
        <dbReference type="EC" id="2.7.7.80"/>
    </reaction>
</comment>
<dbReference type="GO" id="GO:0005829">
    <property type="term" value="C:cytosol"/>
    <property type="evidence" value="ECO:0007669"/>
    <property type="project" value="TreeGrafter"/>
</dbReference>
<dbReference type="CDD" id="cd00757">
    <property type="entry name" value="ThiF_MoeB_HesA_family"/>
    <property type="match status" value="1"/>
</dbReference>
<accession>A0A0A7S0P3</accession>
<dbReference type="Gene3D" id="3.40.50.720">
    <property type="entry name" value="NAD(P)-binding Rossmann-like Domain"/>
    <property type="match status" value="1"/>
</dbReference>
<dbReference type="Proteomes" id="UP000247838">
    <property type="component" value="Unassembled WGS sequence"/>
</dbReference>
<dbReference type="EMBL" id="QGLM01000013">
    <property type="protein sequence ID" value="PXY95397.1"/>
    <property type="molecule type" value="Genomic_DNA"/>
</dbReference>
<evidence type="ECO:0000256" key="2">
    <source>
        <dbReference type="ARBA" id="ARBA00009919"/>
    </source>
</evidence>
<evidence type="ECO:0000256" key="6">
    <source>
        <dbReference type="ARBA" id="ARBA00052218"/>
    </source>
</evidence>
<evidence type="ECO:0000256" key="10">
    <source>
        <dbReference type="ARBA" id="ARBA00073635"/>
    </source>
</evidence>
<dbReference type="InterPro" id="IPR035985">
    <property type="entry name" value="Ubiquitin-activating_enz"/>
</dbReference>
<evidence type="ECO:0000313" key="15">
    <source>
        <dbReference type="EMBL" id="AJA45145.1"/>
    </source>
</evidence>
<evidence type="ECO:0000256" key="7">
    <source>
        <dbReference type="ARBA" id="ARBA00055169"/>
    </source>
</evidence>
<evidence type="ECO:0000256" key="12">
    <source>
        <dbReference type="ARBA" id="ARBA00075328"/>
    </source>
</evidence>
<evidence type="ECO:0000256" key="1">
    <source>
        <dbReference type="ARBA" id="ARBA00005046"/>
    </source>
</evidence>
<dbReference type="GO" id="GO:0008146">
    <property type="term" value="F:sulfotransferase activity"/>
    <property type="evidence" value="ECO:0007669"/>
    <property type="project" value="TreeGrafter"/>
</dbReference>
<reference evidence="16 18" key="2">
    <citation type="submission" date="2018-05" db="EMBL/GenBank/DDBJ databases">
        <title>Reference genomes for bee gut microbiota database.</title>
        <authorList>
            <person name="Ellegaard K.M."/>
        </authorList>
    </citation>
    <scope>NUCLEOTIDE SEQUENCE [LARGE SCALE GENOMIC DNA]</scope>
    <source>
        <strain evidence="16 18">ESL0167</strain>
    </source>
</reference>
<comment type="subunit">
    <text evidence="8">Homodimer. Forms a stable heterotetrameric complex of 2 MoeB and 2 MoaD during adenylation of MoaD.</text>
</comment>
<keyword evidence="3 16" id="KW-0808">Transferase</keyword>
<dbReference type="OrthoDB" id="9804286at2"/>
<evidence type="ECO:0000256" key="3">
    <source>
        <dbReference type="ARBA" id="ARBA00022679"/>
    </source>
</evidence>
<protein>
    <recommendedName>
        <fullName evidence="10">Molybdopterin-synthase adenylyltransferase</fullName>
        <ecNumber evidence="9">2.7.7.80</ecNumber>
    </recommendedName>
    <alternativeName>
        <fullName evidence="13">MoaD protein adenylase</fullName>
    </alternativeName>
    <alternativeName>
        <fullName evidence="11">Molybdopterin-converting factor subunit 1 adenylase</fullName>
    </alternativeName>
    <alternativeName>
        <fullName evidence="12">Sulfur carrier protein MoaD adenylyltransferase</fullName>
    </alternativeName>
</protein>
<evidence type="ECO:0000256" key="4">
    <source>
        <dbReference type="ARBA" id="ARBA00022741"/>
    </source>
</evidence>
<evidence type="ECO:0000313" key="17">
    <source>
        <dbReference type="Proteomes" id="UP000030901"/>
    </source>
</evidence>
<keyword evidence="5" id="KW-0067">ATP-binding</keyword>
<dbReference type="PANTHER" id="PTHR10953">
    <property type="entry name" value="UBIQUITIN-ACTIVATING ENZYME E1"/>
    <property type="match status" value="1"/>
</dbReference>
<feature type="domain" description="THIF-type NAD/FAD binding fold" evidence="14">
    <location>
        <begin position="13"/>
        <end position="246"/>
    </location>
</feature>
<dbReference type="GO" id="GO:0008641">
    <property type="term" value="F:ubiquitin-like modifier activating enzyme activity"/>
    <property type="evidence" value="ECO:0007669"/>
    <property type="project" value="InterPro"/>
</dbReference>
<dbReference type="AlphaFoldDB" id="A0A0A7S0P3"/>
<dbReference type="InterPro" id="IPR000594">
    <property type="entry name" value="ThiF_NAD_FAD-bd"/>
</dbReference>
<dbReference type="InterPro" id="IPR045886">
    <property type="entry name" value="ThiF/MoeB/HesA"/>
</dbReference>
<comment type="function">
    <text evidence="7">Catalyzes the adenylation by ATP of the carboxyl group of the C-terminal glycine of sulfur carrier protein MoaD.</text>
</comment>
<dbReference type="KEGG" id="fpp:FPB0191_01325"/>
<dbReference type="STRING" id="1267021.FPB0191_01325"/>
<keyword evidence="17" id="KW-1185">Reference proteome</keyword>
<comment type="similarity">
    <text evidence="2">Belongs to the HesA/MoeB/ThiF family.</text>
</comment>
<evidence type="ECO:0000256" key="5">
    <source>
        <dbReference type="ARBA" id="ARBA00022840"/>
    </source>
</evidence>
<name>A0A0A7S0P3_FRIPE</name>
<dbReference type="PANTHER" id="PTHR10953:SF194">
    <property type="entry name" value="MOLYBDOPTERIN-SYNTHASE ADENYLYLTRANSFERASE"/>
    <property type="match status" value="1"/>
</dbReference>
<gene>
    <name evidence="16" type="ORF">DKK76_06355</name>
    <name evidence="15" type="ORF">FPB0191_01325</name>
</gene>
<proteinExistence type="inferred from homology"/>
<evidence type="ECO:0000256" key="9">
    <source>
        <dbReference type="ARBA" id="ARBA00066884"/>
    </source>
</evidence>
<dbReference type="FunFam" id="3.40.50.720:FF:000033">
    <property type="entry name" value="Adenylyltransferase and sulfurtransferase MOCS3"/>
    <property type="match status" value="1"/>
</dbReference>
<dbReference type="EMBL" id="CP009056">
    <property type="protein sequence ID" value="AJA45145.1"/>
    <property type="molecule type" value="Genomic_DNA"/>
</dbReference>
<dbReference type="Proteomes" id="UP000030901">
    <property type="component" value="Chromosome"/>
</dbReference>
<evidence type="ECO:0000256" key="11">
    <source>
        <dbReference type="ARBA" id="ARBA00075110"/>
    </source>
</evidence>
<keyword evidence="16" id="KW-0548">Nucleotidyltransferase</keyword>
<comment type="pathway">
    <text evidence="1">Cofactor biosynthesis; molybdopterin biosynthesis.</text>
</comment>
<dbReference type="GO" id="GO:0061605">
    <property type="term" value="F:molybdopterin-synthase adenylyltransferase activity"/>
    <property type="evidence" value="ECO:0007669"/>
    <property type="project" value="UniProtKB-EC"/>
</dbReference>
<keyword evidence="4" id="KW-0547">Nucleotide-binding</keyword>
<organism evidence="15 17">
    <name type="scientific">Frischella perrara</name>
    <dbReference type="NCBI Taxonomy" id="1267021"/>
    <lineage>
        <taxon>Bacteria</taxon>
        <taxon>Pseudomonadati</taxon>
        <taxon>Pseudomonadota</taxon>
        <taxon>Gammaproteobacteria</taxon>
        <taxon>Orbales</taxon>
        <taxon>Orbaceae</taxon>
        <taxon>Frischella</taxon>
    </lineage>
</organism>
<evidence type="ECO:0000259" key="14">
    <source>
        <dbReference type="Pfam" id="PF00899"/>
    </source>
</evidence>
<dbReference type="GO" id="GO:0005524">
    <property type="term" value="F:ATP binding"/>
    <property type="evidence" value="ECO:0007669"/>
    <property type="project" value="UniProtKB-KW"/>
</dbReference>
<dbReference type="NCBIfam" id="NF004281">
    <property type="entry name" value="PRK05690.1"/>
    <property type="match status" value="1"/>
</dbReference>
<dbReference type="Pfam" id="PF00899">
    <property type="entry name" value="ThiF"/>
    <property type="match status" value="1"/>
</dbReference>
<evidence type="ECO:0000313" key="16">
    <source>
        <dbReference type="EMBL" id="PXY95397.1"/>
    </source>
</evidence>
<dbReference type="HOGENOM" id="CLU_013325_10_3_6"/>
<evidence type="ECO:0000256" key="8">
    <source>
        <dbReference type="ARBA" id="ARBA00063809"/>
    </source>
</evidence>
<sequence>MMLPLSKEELLRYNRQISLKGFDIDKQQLLKNCSALIIGVGGLGCSASLYLTNAGIGQLTIVDFDTISESNLNRQILYTENSIGLKKVTIAKQTLAQYNSQIKINTISHTLNDNELQDLISHHHVVLDCSDNLATRLQINRCCHKLKKPLISASAIRMEGILSVFTFQEHEPCYQCLSQLFKDEQLSCVESGIMAPLVGVMGTMQALEAIKIITHYGTPLVGRVLVMDALSMQFNELKLLQQANCPICQYVN</sequence>